<organism evidence="2">
    <name type="scientific">Corethron hystrix</name>
    <dbReference type="NCBI Taxonomy" id="216773"/>
    <lineage>
        <taxon>Eukaryota</taxon>
        <taxon>Sar</taxon>
        <taxon>Stramenopiles</taxon>
        <taxon>Ochrophyta</taxon>
        <taxon>Bacillariophyta</taxon>
        <taxon>Coscinodiscophyceae</taxon>
        <taxon>Corethrophycidae</taxon>
        <taxon>Corethrales</taxon>
        <taxon>Corethraceae</taxon>
        <taxon>Corethron</taxon>
    </lineage>
</organism>
<name>A0A6U5KGW1_9STRA</name>
<dbReference type="EMBL" id="HBFR01033500">
    <property type="protein sequence ID" value="CAD8897245.1"/>
    <property type="molecule type" value="Transcribed_RNA"/>
</dbReference>
<evidence type="ECO:0000313" key="2">
    <source>
        <dbReference type="EMBL" id="CAD8897246.1"/>
    </source>
</evidence>
<evidence type="ECO:0000313" key="1">
    <source>
        <dbReference type="EMBL" id="CAD8897245.1"/>
    </source>
</evidence>
<protein>
    <submittedName>
        <fullName evidence="2">Uncharacterized protein</fullName>
    </submittedName>
</protein>
<dbReference type="EMBL" id="HBFR01033501">
    <property type="protein sequence ID" value="CAD8897246.1"/>
    <property type="molecule type" value="Transcribed_RNA"/>
</dbReference>
<sequence length="145" mass="16875">MSSEVKDLQCLLISKFDFITGYSTPIFNSSFRFVFEKYEGVTASSMSFISHIKQYPLQWIAISCIRIGCTYYFRTQQNYILRYNTSIINKSDLSFRFVEGIILLQTLLLLLEHILTSLLSPMVYHWNLSVLNIVLIRRFIFSGGS</sequence>
<dbReference type="AlphaFoldDB" id="A0A6U5KGW1"/>
<reference evidence="2" key="1">
    <citation type="submission" date="2021-01" db="EMBL/GenBank/DDBJ databases">
        <authorList>
            <person name="Corre E."/>
            <person name="Pelletier E."/>
            <person name="Niang G."/>
            <person name="Scheremetjew M."/>
            <person name="Finn R."/>
            <person name="Kale V."/>
            <person name="Holt S."/>
            <person name="Cochrane G."/>
            <person name="Meng A."/>
            <person name="Brown T."/>
            <person name="Cohen L."/>
        </authorList>
    </citation>
    <scope>NUCLEOTIDE SEQUENCE</scope>
    <source>
        <strain evidence="2">308</strain>
    </source>
</reference>
<gene>
    <name evidence="1" type="ORF">CHYS00102_LOCUS24459</name>
    <name evidence="2" type="ORF">CHYS00102_LOCUS24460</name>
</gene>
<proteinExistence type="predicted"/>
<accession>A0A6U5KGW1</accession>